<dbReference type="EMBL" id="FNVQ01000001">
    <property type="protein sequence ID" value="SEF74032.1"/>
    <property type="molecule type" value="Genomic_DNA"/>
</dbReference>
<evidence type="ECO:0000313" key="20">
    <source>
        <dbReference type="EMBL" id="SEF74032.1"/>
    </source>
</evidence>
<dbReference type="PANTHER" id="PTHR38689">
    <property type="entry name" value="SUCCINATE DEHYDROGENASE HYDROPHOBIC MEMBRANE ANCHOR SUBUNIT"/>
    <property type="match status" value="1"/>
</dbReference>
<evidence type="ECO:0000256" key="7">
    <source>
        <dbReference type="ARBA" id="ARBA00022519"/>
    </source>
</evidence>
<evidence type="ECO:0000256" key="15">
    <source>
        <dbReference type="ARBA" id="ARBA00023136"/>
    </source>
</evidence>
<evidence type="ECO:0000256" key="13">
    <source>
        <dbReference type="ARBA" id="ARBA00022989"/>
    </source>
</evidence>
<gene>
    <name evidence="20" type="ORF">SAMN05444390_101373</name>
</gene>
<dbReference type="InterPro" id="IPR000701">
    <property type="entry name" value="SuccDH_FuR_B_TM-su"/>
</dbReference>
<dbReference type="PIRSF" id="PIRSF000169">
    <property type="entry name" value="SDH_D"/>
    <property type="match status" value="1"/>
</dbReference>
<comment type="function">
    <text evidence="1 16">Membrane-anchoring subunit of succinate dehydrogenase (SDH).</text>
</comment>
<dbReference type="OrthoDB" id="5612767at2"/>
<organism evidence="20 21">
    <name type="scientific">Marinobacterium lutimaris</name>
    <dbReference type="NCBI Taxonomy" id="568106"/>
    <lineage>
        <taxon>Bacteria</taxon>
        <taxon>Pseudomonadati</taxon>
        <taxon>Pseudomonadota</taxon>
        <taxon>Gammaproteobacteria</taxon>
        <taxon>Oceanospirillales</taxon>
        <taxon>Oceanospirillaceae</taxon>
        <taxon>Marinobacterium</taxon>
    </lineage>
</organism>
<evidence type="ECO:0000256" key="10">
    <source>
        <dbReference type="ARBA" id="ARBA00022692"/>
    </source>
</evidence>
<reference evidence="20 21" key="1">
    <citation type="submission" date="2016-10" db="EMBL/GenBank/DDBJ databases">
        <authorList>
            <person name="de Groot N.N."/>
        </authorList>
    </citation>
    <scope>NUCLEOTIDE SEQUENCE [LARGE SCALE GENOMIC DNA]</scope>
    <source>
        <strain evidence="20 21">DSM 22012</strain>
    </source>
</reference>
<evidence type="ECO:0000256" key="4">
    <source>
        <dbReference type="ARBA" id="ARBA00019425"/>
    </source>
</evidence>
<keyword evidence="21" id="KW-1185">Reference proteome</keyword>
<feature type="binding site" evidence="17">
    <location>
        <position position="83"/>
    </location>
    <ligand>
        <name>a ubiquinone</name>
        <dbReference type="ChEBI" id="CHEBI:16389"/>
    </ligand>
</feature>
<keyword evidence="11 18" id="KW-0479">Metal-binding</keyword>
<dbReference type="RefSeq" id="WP_104001374.1">
    <property type="nucleotide sequence ID" value="NZ_FNVQ01000001.1"/>
</dbReference>
<sequence>MVTSITSFGRSGLYDWMMQRVTAVILLAYTVFMIGYLLFNPDMDYNQWRGLFDATGMRIFTLLALLSMVAHAWIGMWSVSTDYIKPTGARFVFQSVCGLLAFIYVVWGIQILWGI</sequence>
<keyword evidence="15 16" id="KW-0472">Membrane</keyword>
<evidence type="ECO:0000313" key="21">
    <source>
        <dbReference type="Proteomes" id="UP000236745"/>
    </source>
</evidence>
<dbReference type="CDD" id="cd03494">
    <property type="entry name" value="SQR_TypeC_SdhD"/>
    <property type="match status" value="1"/>
</dbReference>
<dbReference type="PANTHER" id="PTHR38689:SF1">
    <property type="entry name" value="SUCCINATE DEHYDROGENASE HYDROPHOBIC MEMBRANE ANCHOR SUBUNIT"/>
    <property type="match status" value="1"/>
</dbReference>
<feature type="transmembrane region" description="Helical" evidence="19">
    <location>
        <begin position="59"/>
        <end position="79"/>
    </location>
</feature>
<feature type="transmembrane region" description="Helical" evidence="19">
    <location>
        <begin position="91"/>
        <end position="113"/>
    </location>
</feature>
<dbReference type="Proteomes" id="UP000236745">
    <property type="component" value="Unassembled WGS sequence"/>
</dbReference>
<evidence type="ECO:0000256" key="14">
    <source>
        <dbReference type="ARBA" id="ARBA00023004"/>
    </source>
</evidence>
<dbReference type="GO" id="GO:0017004">
    <property type="term" value="P:cytochrome complex assembly"/>
    <property type="evidence" value="ECO:0007669"/>
    <property type="project" value="TreeGrafter"/>
</dbReference>
<dbReference type="GO" id="GO:0006099">
    <property type="term" value="P:tricarboxylic acid cycle"/>
    <property type="evidence" value="ECO:0007669"/>
    <property type="project" value="UniProtKB-UniRule"/>
</dbReference>
<evidence type="ECO:0000256" key="11">
    <source>
        <dbReference type="ARBA" id="ARBA00022723"/>
    </source>
</evidence>
<dbReference type="AlphaFoldDB" id="A0A1H5UG46"/>
<dbReference type="SUPFAM" id="SSF81343">
    <property type="entry name" value="Fumarate reductase respiratory complex transmembrane subunits"/>
    <property type="match status" value="1"/>
</dbReference>
<keyword evidence="8 16" id="KW-0816">Tricarboxylic acid cycle</keyword>
<protein>
    <recommendedName>
        <fullName evidence="4 16">Succinate dehydrogenase hydrophobic membrane anchor subunit</fullName>
    </recommendedName>
</protein>
<comment type="pathway">
    <text evidence="3 16">Carbohydrate metabolism; tricarboxylic acid cycle.</text>
</comment>
<dbReference type="InterPro" id="IPR034804">
    <property type="entry name" value="SQR/QFR_C/D"/>
</dbReference>
<feature type="binding site" description="axial binding residue" evidence="18">
    <location>
        <position position="71"/>
    </location>
    <ligand>
        <name>heme</name>
        <dbReference type="ChEBI" id="CHEBI:30413"/>
        <note>ligand shared with second transmembrane subunit</note>
    </ligand>
    <ligandPart>
        <name>Fe</name>
        <dbReference type="ChEBI" id="CHEBI:18248"/>
    </ligandPart>
</feature>
<dbReference type="GO" id="GO:0046872">
    <property type="term" value="F:metal ion binding"/>
    <property type="evidence" value="ECO:0007669"/>
    <property type="project" value="UniProtKB-KW"/>
</dbReference>
<evidence type="ECO:0000256" key="1">
    <source>
        <dbReference type="ARBA" id="ARBA00004050"/>
    </source>
</evidence>
<dbReference type="GO" id="GO:0005886">
    <property type="term" value="C:plasma membrane"/>
    <property type="evidence" value="ECO:0007669"/>
    <property type="project" value="UniProtKB-SubCell"/>
</dbReference>
<evidence type="ECO:0000256" key="3">
    <source>
        <dbReference type="ARBA" id="ARBA00005163"/>
    </source>
</evidence>
<feature type="transmembrane region" description="Helical" evidence="19">
    <location>
        <begin position="21"/>
        <end position="39"/>
    </location>
</feature>
<dbReference type="NCBIfam" id="TIGR02968">
    <property type="entry name" value="succ_dehyd_anc"/>
    <property type="match status" value="1"/>
</dbReference>
<keyword evidence="12 16" id="KW-0249">Electron transport</keyword>
<comment type="subcellular location">
    <subcellularLocation>
        <location evidence="2 16">Cell inner membrane</location>
        <topology evidence="2 16">Multi-pass membrane protein</topology>
    </subcellularLocation>
</comment>
<evidence type="ECO:0000256" key="5">
    <source>
        <dbReference type="ARBA" id="ARBA00022448"/>
    </source>
</evidence>
<keyword evidence="10 19" id="KW-0812">Transmembrane</keyword>
<dbReference type="GO" id="GO:0009055">
    <property type="term" value="F:electron transfer activity"/>
    <property type="evidence" value="ECO:0007669"/>
    <property type="project" value="TreeGrafter"/>
</dbReference>
<evidence type="ECO:0000256" key="19">
    <source>
        <dbReference type="SAM" id="Phobius"/>
    </source>
</evidence>
<dbReference type="Pfam" id="PF01127">
    <property type="entry name" value="Sdh_cyt"/>
    <property type="match status" value="1"/>
</dbReference>
<keyword evidence="13 19" id="KW-1133">Transmembrane helix</keyword>
<keyword evidence="7 16" id="KW-0997">Cell inner membrane</keyword>
<keyword evidence="5 16" id="KW-0813">Transport</keyword>
<accession>A0A1H5UG46</accession>
<evidence type="ECO:0000256" key="2">
    <source>
        <dbReference type="ARBA" id="ARBA00004429"/>
    </source>
</evidence>
<evidence type="ECO:0000256" key="12">
    <source>
        <dbReference type="ARBA" id="ARBA00022982"/>
    </source>
</evidence>
<comment type="cofactor">
    <cofactor evidence="18">
        <name>heme</name>
        <dbReference type="ChEBI" id="CHEBI:30413"/>
    </cofactor>
    <text evidence="18">The heme is bound between the two transmembrane subunits.</text>
</comment>
<keyword evidence="14 18" id="KW-0408">Iron</keyword>
<dbReference type="Gene3D" id="1.20.1300.10">
    <property type="entry name" value="Fumarate reductase/succinate dehydrogenase, transmembrane subunit"/>
    <property type="match status" value="1"/>
</dbReference>
<evidence type="ECO:0000256" key="8">
    <source>
        <dbReference type="ARBA" id="ARBA00022532"/>
    </source>
</evidence>
<evidence type="ECO:0000256" key="17">
    <source>
        <dbReference type="PIRSR" id="PIRSR000169-1"/>
    </source>
</evidence>
<keyword evidence="6 16" id="KW-1003">Cell membrane</keyword>
<evidence type="ECO:0000256" key="16">
    <source>
        <dbReference type="PIRNR" id="PIRNR000169"/>
    </source>
</evidence>
<dbReference type="UniPathway" id="UPA00223"/>
<proteinExistence type="predicted"/>
<name>A0A1H5UG46_9GAMM</name>
<evidence type="ECO:0000256" key="9">
    <source>
        <dbReference type="ARBA" id="ARBA00022617"/>
    </source>
</evidence>
<evidence type="ECO:0000256" key="18">
    <source>
        <dbReference type="PIRSR" id="PIRSR000169-2"/>
    </source>
</evidence>
<dbReference type="GO" id="GO:0020037">
    <property type="term" value="F:heme binding"/>
    <property type="evidence" value="ECO:0007669"/>
    <property type="project" value="InterPro"/>
</dbReference>
<keyword evidence="9 18" id="KW-0349">Heme</keyword>
<dbReference type="InterPro" id="IPR014312">
    <property type="entry name" value="Succ_DH_anchor"/>
</dbReference>
<evidence type="ECO:0000256" key="6">
    <source>
        <dbReference type="ARBA" id="ARBA00022475"/>
    </source>
</evidence>